<dbReference type="Proteomes" id="UP000305948">
    <property type="component" value="Unassembled WGS sequence"/>
</dbReference>
<dbReference type="EMBL" id="ML213506">
    <property type="protein sequence ID" value="TFK54320.1"/>
    <property type="molecule type" value="Genomic_DNA"/>
</dbReference>
<dbReference type="OrthoDB" id="6359816at2759"/>
<reference evidence="2 3" key="1">
    <citation type="journal article" date="2019" name="Nat. Ecol. Evol.">
        <title>Megaphylogeny resolves global patterns of mushroom evolution.</title>
        <authorList>
            <person name="Varga T."/>
            <person name="Krizsan K."/>
            <person name="Foldi C."/>
            <person name="Dima B."/>
            <person name="Sanchez-Garcia M."/>
            <person name="Sanchez-Ramirez S."/>
            <person name="Szollosi G.J."/>
            <person name="Szarkandi J.G."/>
            <person name="Papp V."/>
            <person name="Albert L."/>
            <person name="Andreopoulos W."/>
            <person name="Angelini C."/>
            <person name="Antonin V."/>
            <person name="Barry K.W."/>
            <person name="Bougher N.L."/>
            <person name="Buchanan P."/>
            <person name="Buyck B."/>
            <person name="Bense V."/>
            <person name="Catcheside P."/>
            <person name="Chovatia M."/>
            <person name="Cooper J."/>
            <person name="Damon W."/>
            <person name="Desjardin D."/>
            <person name="Finy P."/>
            <person name="Geml J."/>
            <person name="Haridas S."/>
            <person name="Hughes K."/>
            <person name="Justo A."/>
            <person name="Karasinski D."/>
            <person name="Kautmanova I."/>
            <person name="Kiss B."/>
            <person name="Kocsube S."/>
            <person name="Kotiranta H."/>
            <person name="LaButti K.M."/>
            <person name="Lechner B.E."/>
            <person name="Liimatainen K."/>
            <person name="Lipzen A."/>
            <person name="Lukacs Z."/>
            <person name="Mihaltcheva S."/>
            <person name="Morgado L.N."/>
            <person name="Niskanen T."/>
            <person name="Noordeloos M.E."/>
            <person name="Ohm R.A."/>
            <person name="Ortiz-Santana B."/>
            <person name="Ovrebo C."/>
            <person name="Racz N."/>
            <person name="Riley R."/>
            <person name="Savchenko A."/>
            <person name="Shiryaev A."/>
            <person name="Soop K."/>
            <person name="Spirin V."/>
            <person name="Szebenyi C."/>
            <person name="Tomsovsky M."/>
            <person name="Tulloss R.E."/>
            <person name="Uehling J."/>
            <person name="Grigoriev I.V."/>
            <person name="Vagvolgyi C."/>
            <person name="Papp T."/>
            <person name="Martin F.M."/>
            <person name="Miettinen O."/>
            <person name="Hibbett D.S."/>
            <person name="Nagy L.G."/>
        </authorList>
    </citation>
    <scope>NUCLEOTIDE SEQUENCE [LARGE SCALE GENOMIC DNA]</scope>
    <source>
        <strain evidence="2 3">OMC1185</strain>
    </source>
</reference>
<dbReference type="Gene3D" id="3.30.710.10">
    <property type="entry name" value="Potassium Channel Kv1.1, Chain A"/>
    <property type="match status" value="1"/>
</dbReference>
<gene>
    <name evidence="2" type="ORF">OE88DRAFT_1732992</name>
</gene>
<evidence type="ECO:0000256" key="1">
    <source>
        <dbReference type="SAM" id="MobiDB-lite"/>
    </source>
</evidence>
<feature type="region of interest" description="Disordered" evidence="1">
    <location>
        <begin position="90"/>
        <end position="132"/>
    </location>
</feature>
<dbReference type="InterPro" id="IPR011333">
    <property type="entry name" value="SKP1/BTB/POZ_sf"/>
</dbReference>
<dbReference type="AlphaFoldDB" id="A0A5C3NAH1"/>
<accession>A0A5C3NAH1</accession>
<feature type="compositionally biased region" description="Polar residues" evidence="1">
    <location>
        <begin position="108"/>
        <end position="117"/>
    </location>
</feature>
<proteinExistence type="predicted"/>
<protein>
    <recommendedName>
        <fullName evidence="4">BTB domain-containing protein</fullName>
    </recommendedName>
</protein>
<evidence type="ECO:0008006" key="4">
    <source>
        <dbReference type="Google" id="ProtNLM"/>
    </source>
</evidence>
<keyword evidence="3" id="KW-1185">Reference proteome</keyword>
<dbReference type="STRING" id="5364.A0A5C3NAH1"/>
<feature type="compositionally biased region" description="Acidic residues" evidence="1">
    <location>
        <begin position="90"/>
        <end position="107"/>
    </location>
</feature>
<evidence type="ECO:0000313" key="2">
    <source>
        <dbReference type="EMBL" id="TFK54320.1"/>
    </source>
</evidence>
<sequence length="285" mass="31750">MRQTLETSIYSASFTDTRFFAFSRRHQRLGRIDTPVPLFANSSILKAATYYDTLFSVGFSESSLSALDNKFPENESPAIDINDYGYDSDSDLSDYDETAPSENEDDVPSQQESNESPVQGDVGEPREQPGAISAGKLGRTVIVKDAALRTYTALIFYLYTGEITFRSLTSSQREPSANAESSRSCSPKSMYRLADKLGVEELKRLAFEALKANLGETNIVQEAFSKFTATPGFEEIRSMELGILRQACRSTKVQSDLPQMMRRAVRGELPHAEEMVDSLIRRIIA</sequence>
<evidence type="ECO:0000313" key="3">
    <source>
        <dbReference type="Proteomes" id="UP000305948"/>
    </source>
</evidence>
<name>A0A5C3NAH1_9AGAM</name>
<organism evidence="2 3">
    <name type="scientific">Heliocybe sulcata</name>
    <dbReference type="NCBI Taxonomy" id="5364"/>
    <lineage>
        <taxon>Eukaryota</taxon>
        <taxon>Fungi</taxon>
        <taxon>Dikarya</taxon>
        <taxon>Basidiomycota</taxon>
        <taxon>Agaricomycotina</taxon>
        <taxon>Agaricomycetes</taxon>
        <taxon>Gloeophyllales</taxon>
        <taxon>Gloeophyllaceae</taxon>
        <taxon>Heliocybe</taxon>
    </lineage>
</organism>